<evidence type="ECO:0000256" key="1">
    <source>
        <dbReference type="ARBA" id="ARBA00004651"/>
    </source>
</evidence>
<gene>
    <name evidence="9" type="ORF">CLAC_03840</name>
</gene>
<evidence type="ECO:0000313" key="10">
    <source>
        <dbReference type="Proteomes" id="UP000058446"/>
    </source>
</evidence>
<keyword evidence="3 7" id="KW-0812">Transmembrane</keyword>
<dbReference type="InterPro" id="IPR038766">
    <property type="entry name" value="Membrane_comp_ABC_pdt"/>
</dbReference>
<dbReference type="OrthoDB" id="4396764at2"/>
<dbReference type="GO" id="GO:0005886">
    <property type="term" value="C:plasma membrane"/>
    <property type="evidence" value="ECO:0007669"/>
    <property type="project" value="UniProtKB-SubCell"/>
</dbReference>
<feature type="region of interest" description="Disordered" evidence="6">
    <location>
        <begin position="714"/>
        <end position="734"/>
    </location>
</feature>
<feature type="transmembrane region" description="Helical" evidence="7">
    <location>
        <begin position="918"/>
        <end position="937"/>
    </location>
</feature>
<dbReference type="KEGG" id="clw:CLAC_03840"/>
<protein>
    <recommendedName>
        <fullName evidence="8">ABC3 transporter permease C-terminal domain-containing protein</fullName>
    </recommendedName>
</protein>
<dbReference type="InterPro" id="IPR003838">
    <property type="entry name" value="ABC3_permease_C"/>
</dbReference>
<feature type="transmembrane region" description="Helical" evidence="7">
    <location>
        <begin position="421"/>
        <end position="439"/>
    </location>
</feature>
<organism evidence="9 10">
    <name type="scientific">Corynebacterium lactis RW2-5</name>
    <dbReference type="NCBI Taxonomy" id="1408189"/>
    <lineage>
        <taxon>Bacteria</taxon>
        <taxon>Bacillati</taxon>
        <taxon>Actinomycetota</taxon>
        <taxon>Actinomycetes</taxon>
        <taxon>Mycobacteriales</taxon>
        <taxon>Corynebacteriaceae</taxon>
        <taxon>Corynebacterium</taxon>
    </lineage>
</organism>
<feature type="transmembrane region" description="Helical" evidence="7">
    <location>
        <begin position="821"/>
        <end position="845"/>
    </location>
</feature>
<feature type="region of interest" description="Disordered" evidence="6">
    <location>
        <begin position="64"/>
        <end position="87"/>
    </location>
</feature>
<dbReference type="PATRIC" id="fig|1408189.4.peg.767"/>
<dbReference type="PANTHER" id="PTHR30287:SF2">
    <property type="entry name" value="BLL1001 PROTEIN"/>
    <property type="match status" value="1"/>
</dbReference>
<keyword evidence="10" id="KW-1185">Reference proteome</keyword>
<feature type="transmembrane region" description="Helical" evidence="7">
    <location>
        <begin position="496"/>
        <end position="515"/>
    </location>
</feature>
<feature type="transmembrane region" description="Helical" evidence="7">
    <location>
        <begin position="368"/>
        <end position="391"/>
    </location>
</feature>
<dbReference type="STRING" id="1408189.CLAC_03840"/>
<keyword evidence="5 7" id="KW-0472">Membrane</keyword>
<evidence type="ECO:0000256" key="4">
    <source>
        <dbReference type="ARBA" id="ARBA00022989"/>
    </source>
</evidence>
<dbReference type="RefSeq" id="WP_053411763.1">
    <property type="nucleotide sequence ID" value="NZ_CP006841.1"/>
</dbReference>
<dbReference type="AlphaFoldDB" id="A0A0K2H358"/>
<sequence length="952" mass="99407">MKGLSALKASARPVVRDMFKTPLRLLAAVLLIALPVAVATAMTVDESSRSLSFESVSRPHTMHFGGGQCTQNGDGSSTSCTGSASGRVPEAPANFSDYLDKHLPQGLTAQLDTNVRVSASTERGTISQLQVNQSPIELLPQSYRSRIKEGGIVLPISDANELGVEIGDTITVRAPVGTKQLTVTDISPSGMAAVAPDTLVEDAAQQFADKRVSSSLSEPSWVLGGRELRWPDVQELNKAGFTVSASSEHPITDAPESPAPTHGAQSGSRSAEGFLFGAMILSLYGIAIFLILLFIAPVFSLAMSRHTRMFALMSSQGASPRHIRLAVLSYAAATGALGASAGVVAGAGFTAVAWAINYPGWPITLAPWALLGYFVAAMAGSVLVAVVPALIASRNALAAGIAGAEPDRIVRWKKWMVAGPIYLAILLAVVVTASLAGTSSEWQPVFSTSPIMVLLSLPGLAASTPALIFLIAKALRRAPLPLRIASRGLLRKSVRTVPIAAALLCLTFVGSLTVVNEQAQARREAAMETYTTSSPMAVVAPYVSSQEVDLTDEALQKQTRSATEAVMRPLGAPRSYQIRGIVPNSGESNGIGAEVTPNYESRCSRTVDEDSYNSTLPKRFVGSNGKNAATDEQAAKDCYHDMVRLSSASPLTSLSHTALVQEPGDLGMWALDGRELALAERTLADGGILVPRATPLKKRHDGLGHISVTADFADIDGGNGTGENGENGADSGTQGERVTMGFTAAAVLPVPGVTSIIFSPQAAAALKLQPVTLGYAIPLDQAVSDREQSELSSLAKQTPGQFSNIITVSFNYGMSRGTSSLGTLIVIGFSAIAMMLVIILAAAGLRRDNATLLAIGGLPRLTASIAAIQAAMTTLIGMGSGVLLGHLMNFAFASKDEFSAAGDLLEVGTAQFMQPSPWLIGGVVGIAALAAAVAWFIHRPGSTPPEVARRRD</sequence>
<dbReference type="Proteomes" id="UP000058446">
    <property type="component" value="Chromosome"/>
</dbReference>
<dbReference type="EMBL" id="CP006841">
    <property type="protein sequence ID" value="ALA68467.1"/>
    <property type="molecule type" value="Genomic_DNA"/>
</dbReference>
<keyword evidence="4 7" id="KW-1133">Transmembrane helix</keyword>
<evidence type="ECO:0000256" key="2">
    <source>
        <dbReference type="ARBA" id="ARBA00022475"/>
    </source>
</evidence>
<evidence type="ECO:0000256" key="3">
    <source>
        <dbReference type="ARBA" id="ARBA00022692"/>
    </source>
</evidence>
<dbReference type="Pfam" id="PF02687">
    <property type="entry name" value="FtsX"/>
    <property type="match status" value="1"/>
</dbReference>
<feature type="domain" description="ABC3 transporter permease C-terminal" evidence="8">
    <location>
        <begin position="283"/>
        <end position="394"/>
    </location>
</feature>
<feature type="transmembrane region" description="Helical" evidence="7">
    <location>
        <begin position="274"/>
        <end position="302"/>
    </location>
</feature>
<evidence type="ECO:0000259" key="8">
    <source>
        <dbReference type="Pfam" id="PF02687"/>
    </source>
</evidence>
<comment type="subcellular location">
    <subcellularLocation>
        <location evidence="1">Cell membrane</location>
        <topology evidence="1">Multi-pass membrane protein</topology>
    </subcellularLocation>
</comment>
<evidence type="ECO:0000256" key="5">
    <source>
        <dbReference type="ARBA" id="ARBA00023136"/>
    </source>
</evidence>
<keyword evidence="2" id="KW-1003">Cell membrane</keyword>
<evidence type="ECO:0000256" key="6">
    <source>
        <dbReference type="SAM" id="MobiDB-lite"/>
    </source>
</evidence>
<feature type="compositionally biased region" description="Low complexity" evidence="6">
    <location>
        <begin position="73"/>
        <end position="86"/>
    </location>
</feature>
<evidence type="ECO:0000313" key="9">
    <source>
        <dbReference type="EMBL" id="ALA68467.1"/>
    </source>
</evidence>
<evidence type="ECO:0000256" key="7">
    <source>
        <dbReference type="SAM" id="Phobius"/>
    </source>
</evidence>
<accession>A0A0K2H358</accession>
<feature type="transmembrane region" description="Helical" evidence="7">
    <location>
        <begin position="451"/>
        <end position="475"/>
    </location>
</feature>
<dbReference type="PANTHER" id="PTHR30287">
    <property type="entry name" value="MEMBRANE COMPONENT OF PREDICTED ABC SUPERFAMILY METABOLITE UPTAKE TRANSPORTER"/>
    <property type="match status" value="1"/>
</dbReference>
<name>A0A0K2H358_9CORY</name>
<feature type="transmembrane region" description="Helical" evidence="7">
    <location>
        <begin position="866"/>
        <end position="888"/>
    </location>
</feature>
<proteinExistence type="predicted"/>
<feature type="transmembrane region" description="Helical" evidence="7">
    <location>
        <begin position="323"/>
        <end position="356"/>
    </location>
</feature>
<feature type="region of interest" description="Disordered" evidence="6">
    <location>
        <begin position="245"/>
        <end position="266"/>
    </location>
</feature>
<reference evidence="9 10" key="1">
    <citation type="submission" date="2013-10" db="EMBL/GenBank/DDBJ databases">
        <title>Complete genome sequence of Corynebacterium lactis DSM 45799(T), isolated from raw cow milk.</title>
        <authorList>
            <person name="Ruckert C."/>
            <person name="Albersmeier A."/>
            <person name="Lipski A."/>
            <person name="Kalinowski J."/>
        </authorList>
    </citation>
    <scope>NUCLEOTIDE SEQUENCE [LARGE SCALE GENOMIC DNA]</scope>
    <source>
        <strain evidence="9 10">RW2-5</strain>
    </source>
</reference>